<dbReference type="SMART" id="SM00829">
    <property type="entry name" value="PKS_ER"/>
    <property type="match status" value="1"/>
</dbReference>
<dbReference type="InterPro" id="IPR047109">
    <property type="entry name" value="CAD-like"/>
</dbReference>
<evidence type="ECO:0000313" key="8">
    <source>
        <dbReference type="Proteomes" id="UP000257136"/>
    </source>
</evidence>
<dbReference type="InterPro" id="IPR011032">
    <property type="entry name" value="GroES-like_sf"/>
</dbReference>
<evidence type="ECO:0000256" key="3">
    <source>
        <dbReference type="ARBA" id="ARBA00022833"/>
    </source>
</evidence>
<dbReference type="InterPro" id="IPR013149">
    <property type="entry name" value="ADH-like_C"/>
</dbReference>
<dbReference type="Pfam" id="PF00107">
    <property type="entry name" value="ADH_zinc_N"/>
    <property type="match status" value="1"/>
</dbReference>
<dbReference type="OrthoDB" id="9806940at2"/>
<proteinExistence type="inferred from homology"/>
<dbReference type="GO" id="GO:0008106">
    <property type="term" value="F:alcohol dehydrogenase (NADP+) activity"/>
    <property type="evidence" value="ECO:0007669"/>
    <property type="project" value="UniProtKB-ARBA"/>
</dbReference>
<sequence length="368" mass="40455">MKNPIIYDETKKFVAKGYGASGNLIGGKTLHPVEVERFQPKADEVLIEIMYCGVCHSDLHQVNNDWKNTIYSCVPGHEIIGKVIEIGMEVSAFYLDDIVGVGCMVDSCQNCRSCMNGEEQYCLGPVAQTMTYNGYFKPDGSNYNTFGGFSTHIVVKDSFVLRIPKTLKYSNAAPILCAGVTTYSPLKHWGIKEGDSVGIIGIGGLGHMSVMIAKAMGAKVTAITTKEEKRQAAHELGADFILISEDEEAMKASETTFDFLLCTIPYSFDIAPYVDLLAPRGRTIVTVGLLGPYKSATNNMEVAKYGRSIAGSIIGGIAETQEVLDFCAEHNILPHVEIIDIKDINRAFEKLKDEEVRFRYVVDMNSLK</sequence>
<dbReference type="EMBL" id="QUNI01000004">
    <property type="protein sequence ID" value="REG99534.1"/>
    <property type="molecule type" value="Genomic_DNA"/>
</dbReference>
<dbReference type="Proteomes" id="UP000257136">
    <property type="component" value="Unassembled WGS sequence"/>
</dbReference>
<dbReference type="InterPro" id="IPR013154">
    <property type="entry name" value="ADH-like_N"/>
</dbReference>
<accession>A0A3E0EMQ1</accession>
<organism evidence="7 8">
    <name type="scientific">Flavobacterium aquicola</name>
    <dbReference type="NCBI Taxonomy" id="1682742"/>
    <lineage>
        <taxon>Bacteria</taxon>
        <taxon>Pseudomonadati</taxon>
        <taxon>Bacteroidota</taxon>
        <taxon>Flavobacteriia</taxon>
        <taxon>Flavobacteriales</taxon>
        <taxon>Flavobacteriaceae</taxon>
        <taxon>Flavobacterium</taxon>
    </lineage>
</organism>
<evidence type="ECO:0000256" key="5">
    <source>
        <dbReference type="RuleBase" id="RU361277"/>
    </source>
</evidence>
<dbReference type="SUPFAM" id="SSF50129">
    <property type="entry name" value="GroES-like"/>
    <property type="match status" value="1"/>
</dbReference>
<dbReference type="PROSITE" id="PS00059">
    <property type="entry name" value="ADH_ZINC"/>
    <property type="match status" value="1"/>
</dbReference>
<dbReference type="CDD" id="cd05283">
    <property type="entry name" value="CAD1"/>
    <property type="match status" value="1"/>
</dbReference>
<dbReference type="Pfam" id="PF08240">
    <property type="entry name" value="ADH_N"/>
    <property type="match status" value="1"/>
</dbReference>
<keyword evidence="4" id="KW-0560">Oxidoreductase</keyword>
<feature type="domain" description="Enoyl reductase (ER)" evidence="6">
    <location>
        <begin position="26"/>
        <end position="362"/>
    </location>
</feature>
<dbReference type="PANTHER" id="PTHR42683">
    <property type="entry name" value="ALDEHYDE REDUCTASE"/>
    <property type="match status" value="1"/>
</dbReference>
<evidence type="ECO:0000259" key="6">
    <source>
        <dbReference type="SMART" id="SM00829"/>
    </source>
</evidence>
<dbReference type="Gene3D" id="3.90.180.10">
    <property type="entry name" value="Medium-chain alcohol dehydrogenases, catalytic domain"/>
    <property type="match status" value="1"/>
</dbReference>
<dbReference type="RefSeq" id="WP_115812263.1">
    <property type="nucleotide sequence ID" value="NZ_QUNI01000004.1"/>
</dbReference>
<protein>
    <submittedName>
        <fullName evidence="7">Putative zinc-type alcohol dehydrogenase-like protein</fullName>
    </submittedName>
</protein>
<dbReference type="GO" id="GO:0008270">
    <property type="term" value="F:zinc ion binding"/>
    <property type="evidence" value="ECO:0007669"/>
    <property type="project" value="InterPro"/>
</dbReference>
<dbReference type="InterPro" id="IPR036291">
    <property type="entry name" value="NAD(P)-bd_dom_sf"/>
</dbReference>
<dbReference type="AlphaFoldDB" id="A0A3E0EMQ1"/>
<dbReference type="InterPro" id="IPR002328">
    <property type="entry name" value="ADH_Zn_CS"/>
</dbReference>
<keyword evidence="2 5" id="KW-0479">Metal-binding</keyword>
<dbReference type="SUPFAM" id="SSF51735">
    <property type="entry name" value="NAD(P)-binding Rossmann-fold domains"/>
    <property type="match status" value="1"/>
</dbReference>
<name>A0A3E0EMQ1_9FLAO</name>
<keyword evidence="8" id="KW-1185">Reference proteome</keyword>
<comment type="cofactor">
    <cofactor evidence="1 5">
        <name>Zn(2+)</name>
        <dbReference type="ChEBI" id="CHEBI:29105"/>
    </cofactor>
</comment>
<dbReference type="Gene3D" id="3.40.50.720">
    <property type="entry name" value="NAD(P)-binding Rossmann-like Domain"/>
    <property type="match status" value="1"/>
</dbReference>
<reference evidence="7 8" key="1">
    <citation type="submission" date="2018-08" db="EMBL/GenBank/DDBJ databases">
        <title>Genomic Encyclopedia of Archaeal and Bacterial Type Strains, Phase II (KMG-II): from individual species to whole genera.</title>
        <authorList>
            <person name="Goeker M."/>
        </authorList>
    </citation>
    <scope>NUCLEOTIDE SEQUENCE [LARGE SCALE GENOMIC DNA]</scope>
    <source>
        <strain evidence="7 8">DSM 100880</strain>
    </source>
</reference>
<evidence type="ECO:0000256" key="2">
    <source>
        <dbReference type="ARBA" id="ARBA00022723"/>
    </source>
</evidence>
<gene>
    <name evidence="7" type="ORF">C8P67_104152</name>
</gene>
<dbReference type="FunFam" id="3.40.50.720:FF:000022">
    <property type="entry name" value="Cinnamyl alcohol dehydrogenase"/>
    <property type="match status" value="1"/>
</dbReference>
<keyword evidence="3 5" id="KW-0862">Zinc</keyword>
<comment type="caution">
    <text evidence="7">The sequence shown here is derived from an EMBL/GenBank/DDBJ whole genome shotgun (WGS) entry which is preliminary data.</text>
</comment>
<evidence type="ECO:0000313" key="7">
    <source>
        <dbReference type="EMBL" id="REG99534.1"/>
    </source>
</evidence>
<evidence type="ECO:0000256" key="4">
    <source>
        <dbReference type="ARBA" id="ARBA00023002"/>
    </source>
</evidence>
<comment type="similarity">
    <text evidence="5">Belongs to the zinc-containing alcohol dehydrogenase family.</text>
</comment>
<dbReference type="InterPro" id="IPR020843">
    <property type="entry name" value="ER"/>
</dbReference>
<evidence type="ECO:0000256" key="1">
    <source>
        <dbReference type="ARBA" id="ARBA00001947"/>
    </source>
</evidence>